<proteinExistence type="predicted"/>
<comment type="caution">
    <text evidence="2">The sequence shown here is derived from an EMBL/GenBank/DDBJ whole genome shotgun (WGS) entry which is preliminary data.</text>
</comment>
<name>A0AAE0GVH2_9CHLO</name>
<reference evidence="2 3" key="1">
    <citation type="journal article" date="2015" name="Genome Biol. Evol.">
        <title>Comparative Genomics of a Bacterivorous Green Alga Reveals Evolutionary Causalities and Consequences of Phago-Mixotrophic Mode of Nutrition.</title>
        <authorList>
            <person name="Burns J.A."/>
            <person name="Paasch A."/>
            <person name="Narechania A."/>
            <person name="Kim E."/>
        </authorList>
    </citation>
    <scope>NUCLEOTIDE SEQUENCE [LARGE SCALE GENOMIC DNA]</scope>
    <source>
        <strain evidence="2 3">PLY_AMNH</strain>
    </source>
</reference>
<sequence>MEVENDRPQGQAWDKEGTLEEIKKRSADIRDQFAVWESSGFDKIEIGSCLYTEFIKAVKDDLGEGVEVNVTVYFGDLALRNRVLLITTIFKSELTVEHLKNCGEQLLDFDQYSRVLKAARKVFKDIATGDHDTRSEHSLLADSLQRLMDSASKEPEQEEQPEPVIERPPAEDRTTDEEPAGMQDYEEGDEFDLAAFDEAEEFEQLNTELQENDDYDTDDEDGGLRNDDFLASVKVERLGALTTGPFTEREISEVSRLLKTVLLQAQKTIAIFSVEGKKYPNSATPFLHVKVASIEEARVLVEYAVVVVDSQDFLITPKSSKLTSITLGFKASRNRALLDEEQTGTLLRHFQGKEHVATSTFTDGAHLPSLPDDFNHSLHTFIDKYCRQHEDKTALEARAEFYSAAFPDKRLDYTQCSQG</sequence>
<protein>
    <submittedName>
        <fullName evidence="2">Uncharacterized protein</fullName>
    </submittedName>
</protein>
<feature type="compositionally biased region" description="Basic and acidic residues" evidence="1">
    <location>
        <begin position="164"/>
        <end position="173"/>
    </location>
</feature>
<evidence type="ECO:0000256" key="1">
    <source>
        <dbReference type="SAM" id="MobiDB-lite"/>
    </source>
</evidence>
<accession>A0AAE0GVH2</accession>
<keyword evidence="3" id="KW-1185">Reference proteome</keyword>
<dbReference type="EMBL" id="LGRX02002119">
    <property type="protein sequence ID" value="KAK3284831.1"/>
    <property type="molecule type" value="Genomic_DNA"/>
</dbReference>
<feature type="compositionally biased region" description="Acidic residues" evidence="1">
    <location>
        <begin position="174"/>
        <end position="185"/>
    </location>
</feature>
<feature type="region of interest" description="Disordered" evidence="1">
    <location>
        <begin position="149"/>
        <end position="185"/>
    </location>
</feature>
<dbReference type="Proteomes" id="UP001190700">
    <property type="component" value="Unassembled WGS sequence"/>
</dbReference>
<dbReference type="AlphaFoldDB" id="A0AAE0GVH2"/>
<organism evidence="2 3">
    <name type="scientific">Cymbomonas tetramitiformis</name>
    <dbReference type="NCBI Taxonomy" id="36881"/>
    <lineage>
        <taxon>Eukaryota</taxon>
        <taxon>Viridiplantae</taxon>
        <taxon>Chlorophyta</taxon>
        <taxon>Pyramimonadophyceae</taxon>
        <taxon>Pyramimonadales</taxon>
        <taxon>Pyramimonadaceae</taxon>
        <taxon>Cymbomonas</taxon>
    </lineage>
</organism>
<gene>
    <name evidence="2" type="ORF">CYMTET_7535</name>
</gene>
<evidence type="ECO:0000313" key="2">
    <source>
        <dbReference type="EMBL" id="KAK3284831.1"/>
    </source>
</evidence>
<evidence type="ECO:0000313" key="3">
    <source>
        <dbReference type="Proteomes" id="UP001190700"/>
    </source>
</evidence>